<dbReference type="InterPro" id="IPR036388">
    <property type="entry name" value="WH-like_DNA-bd_sf"/>
</dbReference>
<dbReference type="Pfam" id="PF00447">
    <property type="entry name" value="HSF_DNA-bind"/>
    <property type="match status" value="1"/>
</dbReference>
<keyword evidence="5" id="KW-0804">Transcription</keyword>
<evidence type="ECO:0000256" key="1">
    <source>
        <dbReference type="ARBA" id="ARBA00004123"/>
    </source>
</evidence>
<dbReference type="SMART" id="SM00415">
    <property type="entry name" value="HSF"/>
    <property type="match status" value="1"/>
</dbReference>
<feature type="non-terminal residue" evidence="9">
    <location>
        <position position="134"/>
    </location>
</feature>
<evidence type="ECO:0000256" key="7">
    <source>
        <dbReference type="RuleBase" id="RU004020"/>
    </source>
</evidence>
<evidence type="ECO:0000256" key="3">
    <source>
        <dbReference type="ARBA" id="ARBA00023015"/>
    </source>
</evidence>
<dbReference type="SUPFAM" id="SSF46785">
    <property type="entry name" value="Winged helix' DNA-binding domain"/>
    <property type="match status" value="1"/>
</dbReference>
<dbReference type="PANTHER" id="PTHR10015">
    <property type="entry name" value="HEAT SHOCK TRANSCRIPTION FACTOR"/>
    <property type="match status" value="1"/>
</dbReference>
<dbReference type="GO" id="GO:0003700">
    <property type="term" value="F:DNA-binding transcription factor activity"/>
    <property type="evidence" value="ECO:0007669"/>
    <property type="project" value="InterPro"/>
</dbReference>
<keyword evidence="6" id="KW-0539">Nucleus</keyword>
<dbReference type="PANTHER" id="PTHR10015:SF336">
    <property type="entry name" value="HEAT SHOCK TRANSCRIPTION FACTOR, Y-LINKED"/>
    <property type="match status" value="1"/>
</dbReference>
<dbReference type="InterPro" id="IPR036390">
    <property type="entry name" value="WH_DNA-bd_sf"/>
</dbReference>
<evidence type="ECO:0000313" key="10">
    <source>
        <dbReference type="Proteomes" id="UP000613066"/>
    </source>
</evidence>
<evidence type="ECO:0000256" key="4">
    <source>
        <dbReference type="ARBA" id="ARBA00023125"/>
    </source>
</evidence>
<keyword evidence="10" id="KW-1185">Reference proteome</keyword>
<proteinExistence type="inferred from homology"/>
<comment type="caution">
    <text evidence="9">The sequence shown here is derived from an EMBL/GenBank/DDBJ whole genome shotgun (WGS) entry which is preliminary data.</text>
</comment>
<comment type="similarity">
    <text evidence="2 7">Belongs to the HSF family.</text>
</comment>
<accession>A0A851N9N8</accession>
<feature type="domain" description="HSF-type DNA-binding" evidence="8">
    <location>
        <begin position="3"/>
        <end position="117"/>
    </location>
</feature>
<evidence type="ECO:0000256" key="5">
    <source>
        <dbReference type="ARBA" id="ARBA00023163"/>
    </source>
</evidence>
<dbReference type="OrthoDB" id="6418155at2759"/>
<dbReference type="FunFam" id="1.10.10.10:FF:000349">
    <property type="entry name" value="Heat shock transcription factor, Y-linked"/>
    <property type="match status" value="1"/>
</dbReference>
<protein>
    <submittedName>
        <fullName evidence="9">HSFY1 protein</fullName>
    </submittedName>
</protein>
<gene>
    <name evidence="9" type="primary">Hsfy1_1</name>
    <name evidence="9" type="ORF">PENPIL_R14363</name>
</gene>
<keyword evidence="3" id="KW-0805">Transcription regulation</keyword>
<sequence>LSFPQKLWVLVESDQIMSIWWSHGGHRIVIDQEMFKVEVLGMKGRLKVFEMENMKSFFRQLNLYGFTKIPRDHERSPSLPEFLAEEEALVAHRKLLVYYHLFFKRDYPQLLEHCKRRAAPKRRAVAAPALQEDP</sequence>
<comment type="subcellular location">
    <subcellularLocation>
        <location evidence="1">Nucleus</location>
    </subcellularLocation>
</comment>
<dbReference type="EMBL" id="WBMW01000581">
    <property type="protein sequence ID" value="NXC38688.1"/>
    <property type="molecule type" value="Genomic_DNA"/>
</dbReference>
<organism evidence="9 10">
    <name type="scientific">Penelope pileata</name>
    <dbReference type="NCBI Taxonomy" id="1118817"/>
    <lineage>
        <taxon>Eukaryota</taxon>
        <taxon>Metazoa</taxon>
        <taxon>Chordata</taxon>
        <taxon>Craniata</taxon>
        <taxon>Vertebrata</taxon>
        <taxon>Euteleostomi</taxon>
        <taxon>Archelosauria</taxon>
        <taxon>Archosauria</taxon>
        <taxon>Dinosauria</taxon>
        <taxon>Saurischia</taxon>
        <taxon>Theropoda</taxon>
        <taxon>Coelurosauria</taxon>
        <taxon>Aves</taxon>
        <taxon>Neognathae</taxon>
        <taxon>Galloanserae</taxon>
        <taxon>Galliformes</taxon>
        <taxon>Cracidae</taxon>
        <taxon>Penelope</taxon>
    </lineage>
</organism>
<evidence type="ECO:0000256" key="6">
    <source>
        <dbReference type="ARBA" id="ARBA00023242"/>
    </source>
</evidence>
<dbReference type="Proteomes" id="UP000613066">
    <property type="component" value="Unassembled WGS sequence"/>
</dbReference>
<keyword evidence="4" id="KW-0238">DNA-binding</keyword>
<name>A0A851N9N8_9GALL</name>
<dbReference type="Gene3D" id="1.10.10.10">
    <property type="entry name" value="Winged helix-like DNA-binding domain superfamily/Winged helix DNA-binding domain"/>
    <property type="match status" value="1"/>
</dbReference>
<dbReference type="InterPro" id="IPR000232">
    <property type="entry name" value="HSF_DNA-bd"/>
</dbReference>
<evidence type="ECO:0000259" key="8">
    <source>
        <dbReference type="SMART" id="SM00415"/>
    </source>
</evidence>
<evidence type="ECO:0000256" key="2">
    <source>
        <dbReference type="ARBA" id="ARBA00006403"/>
    </source>
</evidence>
<dbReference type="GO" id="GO:0005634">
    <property type="term" value="C:nucleus"/>
    <property type="evidence" value="ECO:0007669"/>
    <property type="project" value="UniProtKB-SubCell"/>
</dbReference>
<evidence type="ECO:0000313" key="9">
    <source>
        <dbReference type="EMBL" id="NXC38688.1"/>
    </source>
</evidence>
<dbReference type="GO" id="GO:0043565">
    <property type="term" value="F:sequence-specific DNA binding"/>
    <property type="evidence" value="ECO:0007669"/>
    <property type="project" value="InterPro"/>
</dbReference>
<reference evidence="9" key="1">
    <citation type="submission" date="2019-09" db="EMBL/GenBank/DDBJ databases">
        <title>Bird 10,000 Genomes (B10K) Project - Family phase.</title>
        <authorList>
            <person name="Zhang G."/>
        </authorList>
    </citation>
    <scope>NUCLEOTIDE SEQUENCE</scope>
    <source>
        <strain evidence="9">B10K-DU-001-08</strain>
        <tissue evidence="9">Muscle</tissue>
    </source>
</reference>
<feature type="non-terminal residue" evidence="9">
    <location>
        <position position="1"/>
    </location>
</feature>
<dbReference type="AlphaFoldDB" id="A0A851N9N8"/>